<feature type="domain" description="M23ase beta-sheet core" evidence="2">
    <location>
        <begin position="174"/>
        <end position="267"/>
    </location>
</feature>
<dbReference type="Gene3D" id="2.70.70.10">
    <property type="entry name" value="Glucose Permease (Domain IIA)"/>
    <property type="match status" value="1"/>
</dbReference>
<evidence type="ECO:0000313" key="3">
    <source>
        <dbReference type="EMBL" id="CAE7869768.1"/>
    </source>
</evidence>
<comment type="caution">
    <text evidence="3">The sequence shown here is derived from an EMBL/GenBank/DDBJ whole genome shotgun (WGS) entry which is preliminary data.</text>
</comment>
<dbReference type="EMBL" id="CAJNJA010060140">
    <property type="protein sequence ID" value="CAE7869768.1"/>
    <property type="molecule type" value="Genomic_DNA"/>
</dbReference>
<accession>A0A813AIE7</accession>
<dbReference type="FunFam" id="2.70.70.10:FF:000006">
    <property type="entry name" value="M23 family peptidase"/>
    <property type="match status" value="1"/>
</dbReference>
<dbReference type="InterPro" id="IPR011055">
    <property type="entry name" value="Dup_hybrid_motif"/>
</dbReference>
<feature type="signal peptide" evidence="1">
    <location>
        <begin position="1"/>
        <end position="23"/>
    </location>
</feature>
<organism evidence="3 4">
    <name type="scientific">Symbiodinium necroappetens</name>
    <dbReference type="NCBI Taxonomy" id="1628268"/>
    <lineage>
        <taxon>Eukaryota</taxon>
        <taxon>Sar</taxon>
        <taxon>Alveolata</taxon>
        <taxon>Dinophyceae</taxon>
        <taxon>Suessiales</taxon>
        <taxon>Symbiodiniaceae</taxon>
        <taxon>Symbiodinium</taxon>
    </lineage>
</organism>
<evidence type="ECO:0000259" key="2">
    <source>
        <dbReference type="Pfam" id="PF01551"/>
    </source>
</evidence>
<dbReference type="SUPFAM" id="SSF51261">
    <property type="entry name" value="Duplicated hybrid motif"/>
    <property type="match status" value="1"/>
</dbReference>
<dbReference type="GO" id="GO:0004222">
    <property type="term" value="F:metalloendopeptidase activity"/>
    <property type="evidence" value="ECO:0007669"/>
    <property type="project" value="TreeGrafter"/>
</dbReference>
<dbReference type="CDD" id="cd12797">
    <property type="entry name" value="M23_peptidase"/>
    <property type="match status" value="1"/>
</dbReference>
<protein>
    <submittedName>
        <fullName evidence="3">MepM protein</fullName>
    </submittedName>
</protein>
<feature type="chain" id="PRO_5032388022" evidence="1">
    <location>
        <begin position="24"/>
        <end position="275"/>
    </location>
</feature>
<reference evidence="3" key="1">
    <citation type="submission" date="2021-02" db="EMBL/GenBank/DDBJ databases">
        <authorList>
            <person name="Dougan E. K."/>
            <person name="Rhodes N."/>
            <person name="Thang M."/>
            <person name="Chan C."/>
        </authorList>
    </citation>
    <scope>NUCLEOTIDE SEQUENCE</scope>
</reference>
<dbReference type="InterPro" id="IPR050570">
    <property type="entry name" value="Cell_wall_metabolism_enzyme"/>
</dbReference>
<name>A0A813AIE7_9DINO</name>
<dbReference type="InterPro" id="IPR016047">
    <property type="entry name" value="M23ase_b-sheet_dom"/>
</dbReference>
<sequence>MATLCISAVIWVSLNIQPNEVDSQVVAQWRAKLDSQREAMQIIEQKSLAQSAAVGRQLAQMQARLLRMEAIGAHMAEAAELQDGEFDFSALPAQGGPVEGGQTALQFDDLAVELDRLSSAIKRREFELDVLDDVLVNEEIQTTSVVRGRPVKWGWLSSQFGQRVDPITGKTAWHSGVDFAGKDGSDVIAVASGVVTFAGKRSGYGKLVEISHANGYVTRYAHHKELTVETGEVVKKGEAIGKMGSSGRSTGPHVHFEVLKNGRTVDPASYVTRRS</sequence>
<evidence type="ECO:0000313" key="4">
    <source>
        <dbReference type="Proteomes" id="UP000601435"/>
    </source>
</evidence>
<proteinExistence type="predicted"/>
<gene>
    <name evidence="3" type="primary">mepM</name>
    <name evidence="3" type="ORF">SNEC2469_LOCUS28049</name>
</gene>
<evidence type="ECO:0000256" key="1">
    <source>
        <dbReference type="SAM" id="SignalP"/>
    </source>
</evidence>
<dbReference type="PANTHER" id="PTHR21666:SF291">
    <property type="entry name" value="STAGE II SPORULATION PROTEIN Q"/>
    <property type="match status" value="1"/>
</dbReference>
<dbReference type="PANTHER" id="PTHR21666">
    <property type="entry name" value="PEPTIDASE-RELATED"/>
    <property type="match status" value="1"/>
</dbReference>
<dbReference type="OrthoDB" id="8300333at2759"/>
<dbReference type="Pfam" id="PF01551">
    <property type="entry name" value="Peptidase_M23"/>
    <property type="match status" value="1"/>
</dbReference>
<keyword evidence="4" id="KW-1185">Reference proteome</keyword>
<dbReference type="AlphaFoldDB" id="A0A813AIE7"/>
<keyword evidence="1" id="KW-0732">Signal</keyword>
<dbReference type="Proteomes" id="UP000601435">
    <property type="component" value="Unassembled WGS sequence"/>
</dbReference>